<dbReference type="GO" id="GO:0017183">
    <property type="term" value="P:protein histidyl modification to diphthamide"/>
    <property type="evidence" value="ECO:0007669"/>
    <property type="project" value="UniProtKB-UniPathway"/>
</dbReference>
<evidence type="ECO:0000313" key="14">
    <source>
        <dbReference type="Proteomes" id="UP000000707"/>
    </source>
</evidence>
<evidence type="ECO:0000256" key="4">
    <source>
        <dbReference type="ARBA" id="ARBA00006169"/>
    </source>
</evidence>
<dbReference type="STRING" id="590646.G3B5D6"/>
<dbReference type="GeneID" id="18245876"/>
<dbReference type="GO" id="GO:0005737">
    <property type="term" value="C:cytoplasm"/>
    <property type="evidence" value="ECO:0007669"/>
    <property type="project" value="UniProtKB-SubCell"/>
</dbReference>
<dbReference type="UniPathway" id="UPA00559"/>
<keyword evidence="6" id="KW-0963">Cytoplasm</keyword>
<comment type="function">
    <text evidence="1">Required for the first step of diphthamide biosynthesis, the transfer of 3-amino-3-carboxypropyl from S-adenosyl-L-methionine to a histidine residue. Diphthamide is a post-translational modification of histidine which occurs in elongation factor 2.</text>
</comment>
<dbReference type="Proteomes" id="UP000000707">
    <property type="component" value="Unassembled WGS sequence"/>
</dbReference>
<dbReference type="HOGENOM" id="CLU_017633_7_0_1"/>
<evidence type="ECO:0000256" key="9">
    <source>
        <dbReference type="ARBA" id="ARBA00023004"/>
    </source>
</evidence>
<dbReference type="EMBL" id="GL996524">
    <property type="protein sequence ID" value="EGV63194.1"/>
    <property type="molecule type" value="Genomic_DNA"/>
</dbReference>
<dbReference type="GO" id="GO:0005634">
    <property type="term" value="C:nucleus"/>
    <property type="evidence" value="ECO:0007669"/>
    <property type="project" value="UniProtKB-SubCell"/>
</dbReference>
<dbReference type="eggNOG" id="KOG0714">
    <property type="taxonomic scope" value="Eukaryota"/>
</dbReference>
<keyword evidence="10" id="KW-0539">Nucleus</keyword>
<dbReference type="SMART" id="SM00271">
    <property type="entry name" value="DnaJ"/>
    <property type="match status" value="1"/>
</dbReference>
<dbReference type="Gene3D" id="3.10.660.10">
    <property type="entry name" value="DPH Zinc finger"/>
    <property type="match status" value="1"/>
</dbReference>
<evidence type="ECO:0000256" key="10">
    <source>
        <dbReference type="ARBA" id="ARBA00023242"/>
    </source>
</evidence>
<accession>G3B5D6</accession>
<name>G3B5D6_CANTC</name>
<evidence type="ECO:0000256" key="5">
    <source>
        <dbReference type="ARBA" id="ARBA00021797"/>
    </source>
</evidence>
<reference evidence="13 14" key="1">
    <citation type="journal article" date="2011" name="Proc. Natl. Acad. Sci. U.S.A.">
        <title>Comparative genomics of xylose-fermenting fungi for enhanced biofuel production.</title>
        <authorList>
            <person name="Wohlbach D.J."/>
            <person name="Kuo A."/>
            <person name="Sato T.K."/>
            <person name="Potts K.M."/>
            <person name="Salamov A.A."/>
            <person name="LaButti K.M."/>
            <person name="Sun H."/>
            <person name="Clum A."/>
            <person name="Pangilinan J.L."/>
            <person name="Lindquist E.A."/>
            <person name="Lucas S."/>
            <person name="Lapidus A."/>
            <person name="Jin M."/>
            <person name="Gunawan C."/>
            <person name="Balan V."/>
            <person name="Dale B.E."/>
            <person name="Jeffries T.W."/>
            <person name="Zinkel R."/>
            <person name="Barry K.W."/>
            <person name="Grigoriev I.V."/>
            <person name="Gasch A.P."/>
        </authorList>
    </citation>
    <scope>NUCLEOTIDE SEQUENCE [LARGE SCALE GENOMIC DNA]</scope>
    <source>
        <strain evidence="14">ATCC 10573 / BCRC 21748 / CBS 615 / JCM 9827 / NBRC 10315 / NRRL Y-1498 / VKM Y-70</strain>
    </source>
</reference>
<feature type="domain" description="J" evidence="11">
    <location>
        <begin position="10"/>
        <end position="81"/>
    </location>
</feature>
<evidence type="ECO:0000313" key="13">
    <source>
        <dbReference type="EMBL" id="EGV63194.1"/>
    </source>
</evidence>
<protein>
    <recommendedName>
        <fullName evidence="5">Diphthamide biosynthesis protein 4</fullName>
    </recommendedName>
</protein>
<keyword evidence="7" id="KW-0479">Metal-binding</keyword>
<dbReference type="PROSITE" id="PS50076">
    <property type="entry name" value="DNAJ_2"/>
    <property type="match status" value="1"/>
</dbReference>
<comment type="subcellular location">
    <subcellularLocation>
        <location evidence="3">Cytoplasm</location>
    </subcellularLocation>
    <subcellularLocation>
        <location evidence="2">Nucleus</location>
    </subcellularLocation>
</comment>
<dbReference type="SUPFAM" id="SSF46565">
    <property type="entry name" value="Chaperone J-domain"/>
    <property type="match status" value="1"/>
</dbReference>
<comment type="similarity">
    <text evidence="4">Belongs to the DPH4 family.</text>
</comment>
<evidence type="ECO:0000256" key="2">
    <source>
        <dbReference type="ARBA" id="ARBA00004123"/>
    </source>
</evidence>
<dbReference type="OrthoDB" id="10250441at2759"/>
<dbReference type="Pfam" id="PF00226">
    <property type="entry name" value="DnaJ"/>
    <property type="match status" value="1"/>
</dbReference>
<dbReference type="PRINTS" id="PR00625">
    <property type="entry name" value="JDOMAIN"/>
</dbReference>
<proteinExistence type="inferred from homology"/>
<dbReference type="KEGG" id="cten:18245876"/>
<dbReference type="InterPro" id="IPR044248">
    <property type="entry name" value="DPH3/4-like"/>
</dbReference>
<organism evidence="14">
    <name type="scientific">Candida tenuis (strain ATCC 10573 / BCRC 21748 / CBS 615 / JCM 9827 / NBRC 10315 / NRRL Y-1498 / VKM Y-70)</name>
    <name type="common">Yeast</name>
    <name type="synonym">Yamadazyma tenuis</name>
    <dbReference type="NCBI Taxonomy" id="590646"/>
    <lineage>
        <taxon>Eukaryota</taxon>
        <taxon>Fungi</taxon>
        <taxon>Dikarya</taxon>
        <taxon>Ascomycota</taxon>
        <taxon>Saccharomycotina</taxon>
        <taxon>Pichiomycetes</taxon>
        <taxon>Debaryomycetaceae</taxon>
        <taxon>Yamadazyma</taxon>
    </lineage>
</organism>
<dbReference type="InterPro" id="IPR036671">
    <property type="entry name" value="DPH_MB_sf"/>
</dbReference>
<dbReference type="SUPFAM" id="SSF144217">
    <property type="entry name" value="CSL zinc finger"/>
    <property type="match status" value="1"/>
</dbReference>
<keyword evidence="9" id="KW-0408">Iron</keyword>
<dbReference type="Gene3D" id="1.10.287.110">
    <property type="entry name" value="DnaJ domain"/>
    <property type="match status" value="1"/>
</dbReference>
<evidence type="ECO:0000259" key="12">
    <source>
        <dbReference type="PROSITE" id="PS51074"/>
    </source>
</evidence>
<evidence type="ECO:0000256" key="8">
    <source>
        <dbReference type="ARBA" id="ARBA00022833"/>
    </source>
</evidence>
<dbReference type="Pfam" id="PF05207">
    <property type="entry name" value="Zn_ribbon_CSL"/>
    <property type="match status" value="1"/>
</dbReference>
<dbReference type="InterPro" id="IPR001623">
    <property type="entry name" value="DnaJ_domain"/>
</dbReference>
<dbReference type="PANTHER" id="PTHR21454">
    <property type="entry name" value="DPH3 HOMOLOG-RELATED"/>
    <property type="match status" value="1"/>
</dbReference>
<evidence type="ECO:0000256" key="7">
    <source>
        <dbReference type="ARBA" id="ARBA00022723"/>
    </source>
</evidence>
<evidence type="ECO:0000256" key="6">
    <source>
        <dbReference type="ARBA" id="ARBA00022490"/>
    </source>
</evidence>
<feature type="domain" description="DPH-type MB" evidence="12">
    <location>
        <begin position="89"/>
        <end position="157"/>
    </location>
</feature>
<dbReference type="CDD" id="cd06257">
    <property type="entry name" value="DnaJ"/>
    <property type="match status" value="1"/>
</dbReference>
<evidence type="ECO:0000256" key="3">
    <source>
        <dbReference type="ARBA" id="ARBA00004496"/>
    </source>
</evidence>
<gene>
    <name evidence="13" type="ORF">CANTEDRAFT_106294</name>
</gene>
<keyword evidence="14" id="KW-1185">Reference proteome</keyword>
<dbReference type="PROSITE" id="PS51074">
    <property type="entry name" value="DPH_MB"/>
    <property type="match status" value="1"/>
</dbReference>
<dbReference type="InterPro" id="IPR036869">
    <property type="entry name" value="J_dom_sf"/>
</dbReference>
<keyword evidence="8" id="KW-0862">Zinc</keyword>
<dbReference type="GO" id="GO:0046872">
    <property type="term" value="F:metal ion binding"/>
    <property type="evidence" value="ECO:0007669"/>
    <property type="project" value="UniProtKB-KW"/>
</dbReference>
<dbReference type="AlphaFoldDB" id="G3B5D6"/>
<evidence type="ECO:0000256" key="1">
    <source>
        <dbReference type="ARBA" id="ARBA00003474"/>
    </source>
</evidence>
<dbReference type="PANTHER" id="PTHR21454:SF46">
    <property type="entry name" value="DIPHTHAMIDE BIOSYNTHESIS PROTEIN 4"/>
    <property type="match status" value="1"/>
</dbReference>
<sequence length="162" mass="18306">MDEITVGRRSYYEILGVSVDSSDAQIKTAYKQKLLSNHPDKAAHHSNISTDTEINLIQEAYRVLVNQDTRDEYREKLDSFTQTQGVNLNGDGLDIYSLGDFDIYEDVYIKSCPRCTSEQAMKITQADLINGTGDGVGNYEIIVQCSDCSLWIRVEYSEELSE</sequence>
<evidence type="ECO:0000259" key="11">
    <source>
        <dbReference type="PROSITE" id="PS50076"/>
    </source>
</evidence>
<dbReference type="InterPro" id="IPR007872">
    <property type="entry name" value="DPH_MB_dom"/>
</dbReference>